<dbReference type="GO" id="GO:0016491">
    <property type="term" value="F:oxidoreductase activity"/>
    <property type="evidence" value="ECO:0007669"/>
    <property type="project" value="UniProtKB-KW"/>
</dbReference>
<evidence type="ECO:0000256" key="5">
    <source>
        <dbReference type="ARBA" id="ARBA00023002"/>
    </source>
</evidence>
<dbReference type="Pfam" id="PF02913">
    <property type="entry name" value="FAD-oxidase_C"/>
    <property type="match status" value="1"/>
</dbReference>
<dbReference type="FunFam" id="3.30.70.2740:FF:000001">
    <property type="entry name" value="D-lactate dehydrogenase mitochondrial"/>
    <property type="match status" value="1"/>
</dbReference>
<feature type="domain" description="FAD-binding PCMH-type" evidence="6">
    <location>
        <begin position="41"/>
        <end position="221"/>
    </location>
</feature>
<protein>
    <submittedName>
        <fullName evidence="7">D-lactate dehydrogenase (Cytochrome)</fullName>
    </submittedName>
</protein>
<dbReference type="Gene3D" id="3.30.70.2740">
    <property type="match status" value="1"/>
</dbReference>
<keyword evidence="3" id="KW-0285">Flavoprotein</keyword>
<dbReference type="Gene3D" id="3.30.465.10">
    <property type="match status" value="1"/>
</dbReference>
<dbReference type="RefSeq" id="WP_013603917.1">
    <property type="nucleotide sequence ID" value="NC_015151.1"/>
</dbReference>
<keyword evidence="8" id="KW-1185">Reference proteome</keyword>
<dbReference type="HOGENOM" id="CLU_017779_9_2_2"/>
<dbReference type="KEGG" id="vmo:VMUT_0543"/>
<dbReference type="GeneID" id="10288195"/>
<dbReference type="eggNOG" id="arCOG00337">
    <property type="taxonomic scope" value="Archaea"/>
</dbReference>
<dbReference type="EMBL" id="CP002529">
    <property type="protein sequence ID" value="ADY00754.1"/>
    <property type="molecule type" value="Genomic_DNA"/>
</dbReference>
<dbReference type="Proteomes" id="UP000007485">
    <property type="component" value="Chromosome"/>
</dbReference>
<dbReference type="AlphaFoldDB" id="F0QV22"/>
<dbReference type="Pfam" id="PF01565">
    <property type="entry name" value="FAD_binding_4"/>
    <property type="match status" value="1"/>
</dbReference>
<sequence length="470" mass="51939">MVSMVQRQGDVIKELEAVFKDRLFTEPHILSLYSHDASSEVGVKPMAVIQPVSVDEVVKIVKLAIDYGFKIIPVGSSTSLSGNATPKLENTVIVSLERMNSIIEISDIDWYARVQPGIKDDELNLELMSYGLQWPVDPASSKTATVGGVISNGGGGMRGAKYGPASHWILGLEAVIGTGDVIRIGCRTVKCREGYNLVQTFIGSEGTLGIITEATLRLAPLPESFVGLMARFRDAESLVNAVIRVKRDKLWPMVTEFIDYMIAQVLGLEPMYYLWIGIDTYSGSEQQILSKLNNDVSLSGGEIIDKAFTWQEFSKILEPRRMLYSATLKAAFNDYGTDAFVAFEDIAVPTSKLPEAVREIQTLGQKYNVKMVIGGHIGDGNLHPTVWARRSDKDEMERIMKFFEDVGKLAIRLNGTVSAEHGIGVQKKGLLREAISSRNDGNSDYVINLMKNIKRVFDPYGIFNPGKIFD</sequence>
<dbReference type="InterPro" id="IPR016169">
    <property type="entry name" value="FAD-bd_PCMH_sub2"/>
</dbReference>
<evidence type="ECO:0000259" key="6">
    <source>
        <dbReference type="PROSITE" id="PS51387"/>
    </source>
</evidence>
<comment type="cofactor">
    <cofactor evidence="1">
        <name>FAD</name>
        <dbReference type="ChEBI" id="CHEBI:57692"/>
    </cofactor>
</comment>
<dbReference type="InterPro" id="IPR006094">
    <property type="entry name" value="Oxid_FAD_bind_N"/>
</dbReference>
<dbReference type="InterPro" id="IPR051914">
    <property type="entry name" value="FAD-linked_OxidoTrans_Type4"/>
</dbReference>
<organism evidence="7 8">
    <name type="scientific">Vulcanisaeta moutnovskia (strain 768-28)</name>
    <dbReference type="NCBI Taxonomy" id="985053"/>
    <lineage>
        <taxon>Archaea</taxon>
        <taxon>Thermoproteota</taxon>
        <taxon>Thermoprotei</taxon>
        <taxon>Thermoproteales</taxon>
        <taxon>Thermoproteaceae</taxon>
        <taxon>Vulcanisaeta</taxon>
    </lineage>
</organism>
<dbReference type="STRING" id="985053.VMUT_0543"/>
<evidence type="ECO:0000313" key="7">
    <source>
        <dbReference type="EMBL" id="ADY00754.1"/>
    </source>
</evidence>
<comment type="similarity">
    <text evidence="2">Belongs to the FAD-binding oxidoreductase/transferase type 4 family.</text>
</comment>
<keyword evidence="4" id="KW-0274">FAD</keyword>
<dbReference type="GO" id="GO:0071949">
    <property type="term" value="F:FAD binding"/>
    <property type="evidence" value="ECO:0007669"/>
    <property type="project" value="InterPro"/>
</dbReference>
<evidence type="ECO:0000256" key="1">
    <source>
        <dbReference type="ARBA" id="ARBA00001974"/>
    </source>
</evidence>
<accession>F0QV22</accession>
<gene>
    <name evidence="7" type="ordered locus">VMUT_0543</name>
</gene>
<dbReference type="InterPro" id="IPR016166">
    <property type="entry name" value="FAD-bd_PCMH"/>
</dbReference>
<dbReference type="PROSITE" id="PS51387">
    <property type="entry name" value="FAD_PCMH"/>
    <property type="match status" value="1"/>
</dbReference>
<evidence type="ECO:0000256" key="4">
    <source>
        <dbReference type="ARBA" id="ARBA00022827"/>
    </source>
</evidence>
<dbReference type="InterPro" id="IPR036318">
    <property type="entry name" value="FAD-bd_PCMH-like_sf"/>
</dbReference>
<name>F0QV22_VULM7</name>
<dbReference type="InterPro" id="IPR004113">
    <property type="entry name" value="FAD-bd_oxidored_4_C"/>
</dbReference>
<dbReference type="PANTHER" id="PTHR42934:SF2">
    <property type="entry name" value="GLYCOLATE OXIDASE SUBUNIT GLCD"/>
    <property type="match status" value="1"/>
</dbReference>
<dbReference type="Gene3D" id="1.10.45.10">
    <property type="entry name" value="Vanillyl-alcohol Oxidase, Chain A, domain 4"/>
    <property type="match status" value="1"/>
</dbReference>
<dbReference type="InterPro" id="IPR016171">
    <property type="entry name" value="Vanillyl_alc_oxidase_C-sub2"/>
</dbReference>
<dbReference type="SUPFAM" id="SSF55103">
    <property type="entry name" value="FAD-linked oxidases, C-terminal domain"/>
    <property type="match status" value="1"/>
</dbReference>
<dbReference type="PANTHER" id="PTHR42934">
    <property type="entry name" value="GLYCOLATE OXIDASE SUBUNIT GLCD"/>
    <property type="match status" value="1"/>
</dbReference>
<keyword evidence="5" id="KW-0560">Oxidoreductase</keyword>
<proteinExistence type="inferred from homology"/>
<dbReference type="SUPFAM" id="SSF56176">
    <property type="entry name" value="FAD-binding/transporter-associated domain-like"/>
    <property type="match status" value="1"/>
</dbReference>
<dbReference type="InterPro" id="IPR016164">
    <property type="entry name" value="FAD-linked_Oxase-like_C"/>
</dbReference>
<evidence type="ECO:0000256" key="3">
    <source>
        <dbReference type="ARBA" id="ARBA00022630"/>
    </source>
</evidence>
<evidence type="ECO:0000313" key="8">
    <source>
        <dbReference type="Proteomes" id="UP000007485"/>
    </source>
</evidence>
<evidence type="ECO:0000256" key="2">
    <source>
        <dbReference type="ARBA" id="ARBA00008000"/>
    </source>
</evidence>
<reference evidence="7 8" key="1">
    <citation type="journal article" date="2011" name="J. Bacteriol.">
        <title>Complete genome sequence of 'Vulcanisaeta moutnovskia' strain 768-28, a novel member of the hyperthermophilic crenarchaeal genus vulcanisaeta.</title>
        <authorList>
            <person name="Gumerov V.M."/>
            <person name="Mardanov A.V."/>
            <person name="Beletsky A.V."/>
            <person name="Prokofeva M.I."/>
            <person name="Bonch-Osmolovskaya E.A."/>
            <person name="Ravin N.V."/>
            <person name="Skryabin K.G."/>
        </authorList>
    </citation>
    <scope>NUCLEOTIDE SEQUENCE [LARGE SCALE GENOMIC DNA]</scope>
    <source>
        <strain evidence="7 8">768-28</strain>
    </source>
</reference>